<name>A0ABU8YZJ4_9CYAN</name>
<accession>A0ABU8YZJ4</accession>
<feature type="non-terminal residue" evidence="1">
    <location>
        <position position="1"/>
    </location>
</feature>
<evidence type="ECO:0000313" key="2">
    <source>
        <dbReference type="Proteomes" id="UP001384579"/>
    </source>
</evidence>
<proteinExistence type="predicted"/>
<reference evidence="1 2" key="1">
    <citation type="journal article" date="2020" name="Harmful Algae">
        <title>Molecular and morphological characterization of a novel dihydroanatoxin-a producing Microcoleus species (cyanobacteria) from the Russian River, California, USA.</title>
        <authorList>
            <person name="Conklin K.Y."/>
            <person name="Stancheva R."/>
            <person name="Otten T.G."/>
            <person name="Fadness R."/>
            <person name="Boyer G.L."/>
            <person name="Read B."/>
            <person name="Zhang X."/>
            <person name="Sheath R.G."/>
        </authorList>
    </citation>
    <scope>NUCLEOTIDE SEQUENCE [LARGE SCALE GENOMIC DNA]</scope>
    <source>
        <strain evidence="1 2">PTRS2</strain>
    </source>
</reference>
<sequence>AGGVLSQQLREALAASGKERIRDLVKNPLRCSLLCGTWQSLDGDLPDTKAKLYQRFVTTLYQWKKPHLNWSQQQELNAALGKLALSGMLNETSRFQLRESVGYRVMGASQFELACRLGWLNLVARD</sequence>
<organism evidence="1 2">
    <name type="scientific">Microcoleus anatoxicus PTRS2</name>
    <dbReference type="NCBI Taxonomy" id="2705321"/>
    <lineage>
        <taxon>Bacteria</taxon>
        <taxon>Bacillati</taxon>
        <taxon>Cyanobacteriota</taxon>
        <taxon>Cyanophyceae</taxon>
        <taxon>Oscillatoriophycideae</taxon>
        <taxon>Oscillatoriales</taxon>
        <taxon>Microcoleaceae</taxon>
        <taxon>Microcoleus</taxon>
        <taxon>Microcoleus anatoxicus</taxon>
    </lineage>
</organism>
<feature type="non-terminal residue" evidence="1">
    <location>
        <position position="126"/>
    </location>
</feature>
<dbReference type="Proteomes" id="UP001384579">
    <property type="component" value="Unassembled WGS sequence"/>
</dbReference>
<keyword evidence="2" id="KW-1185">Reference proteome</keyword>
<gene>
    <name evidence="1" type="ORF">WMG39_33390</name>
</gene>
<evidence type="ECO:0000313" key="1">
    <source>
        <dbReference type="EMBL" id="MEK0189703.1"/>
    </source>
</evidence>
<protein>
    <submittedName>
        <fullName evidence="1">Signal transduction protein</fullName>
    </submittedName>
</protein>
<dbReference type="EMBL" id="JBBLXS010001534">
    <property type="protein sequence ID" value="MEK0189703.1"/>
    <property type="molecule type" value="Genomic_DNA"/>
</dbReference>
<comment type="caution">
    <text evidence="1">The sequence shown here is derived from an EMBL/GenBank/DDBJ whole genome shotgun (WGS) entry which is preliminary data.</text>
</comment>